<protein>
    <submittedName>
        <fullName evidence="3">Unannotated protein</fullName>
    </submittedName>
</protein>
<evidence type="ECO:0000313" key="3">
    <source>
        <dbReference type="EMBL" id="CAB4754549.1"/>
    </source>
</evidence>
<dbReference type="GO" id="GO:0009253">
    <property type="term" value="P:peptidoglycan catabolic process"/>
    <property type="evidence" value="ECO:0007669"/>
    <property type="project" value="InterPro"/>
</dbReference>
<dbReference type="EMBL" id="CAEZYW010000259">
    <property type="protein sequence ID" value="CAB4754549.1"/>
    <property type="molecule type" value="Genomic_DNA"/>
</dbReference>
<dbReference type="Gene3D" id="3.40.630.40">
    <property type="entry name" value="Zn-dependent exopeptidases"/>
    <property type="match status" value="1"/>
</dbReference>
<evidence type="ECO:0000256" key="1">
    <source>
        <dbReference type="ARBA" id="ARBA00022801"/>
    </source>
</evidence>
<dbReference type="SUPFAM" id="SSF53187">
    <property type="entry name" value="Zn-dependent exopeptidases"/>
    <property type="match status" value="1"/>
</dbReference>
<evidence type="ECO:0000259" key="2">
    <source>
        <dbReference type="SMART" id="SM00646"/>
    </source>
</evidence>
<dbReference type="Pfam" id="PF01520">
    <property type="entry name" value="Amidase_3"/>
    <property type="match status" value="1"/>
</dbReference>
<dbReference type="InterPro" id="IPR002508">
    <property type="entry name" value="MurNAc-LAA_cat"/>
</dbReference>
<reference evidence="3" key="1">
    <citation type="submission" date="2020-05" db="EMBL/GenBank/DDBJ databases">
        <authorList>
            <person name="Chiriac C."/>
            <person name="Salcher M."/>
            <person name="Ghai R."/>
            <person name="Kavagutti S V."/>
        </authorList>
    </citation>
    <scope>NUCLEOTIDE SEQUENCE</scope>
</reference>
<dbReference type="GO" id="GO:0030288">
    <property type="term" value="C:outer membrane-bounded periplasmic space"/>
    <property type="evidence" value="ECO:0007669"/>
    <property type="project" value="TreeGrafter"/>
</dbReference>
<proteinExistence type="predicted"/>
<dbReference type="AlphaFoldDB" id="A0A6J6U858"/>
<keyword evidence="1" id="KW-0378">Hydrolase</keyword>
<dbReference type="PANTHER" id="PTHR30404:SF0">
    <property type="entry name" value="N-ACETYLMURAMOYL-L-ALANINE AMIDASE AMIC"/>
    <property type="match status" value="1"/>
</dbReference>
<dbReference type="InterPro" id="IPR050695">
    <property type="entry name" value="N-acetylmuramoyl_amidase_3"/>
</dbReference>
<dbReference type="PANTHER" id="PTHR30404">
    <property type="entry name" value="N-ACETYLMURAMOYL-L-ALANINE AMIDASE"/>
    <property type="match status" value="1"/>
</dbReference>
<dbReference type="CDD" id="cd02696">
    <property type="entry name" value="MurNAc-LAA"/>
    <property type="match status" value="1"/>
</dbReference>
<organism evidence="3">
    <name type="scientific">freshwater metagenome</name>
    <dbReference type="NCBI Taxonomy" id="449393"/>
    <lineage>
        <taxon>unclassified sequences</taxon>
        <taxon>metagenomes</taxon>
        <taxon>ecological metagenomes</taxon>
    </lineage>
</organism>
<dbReference type="GO" id="GO:0008745">
    <property type="term" value="F:N-acetylmuramoyl-L-alanine amidase activity"/>
    <property type="evidence" value="ECO:0007669"/>
    <property type="project" value="InterPro"/>
</dbReference>
<name>A0A6J6U858_9ZZZZ</name>
<dbReference type="SMART" id="SM00646">
    <property type="entry name" value="Ami_3"/>
    <property type="match status" value="1"/>
</dbReference>
<feature type="domain" description="MurNAc-LAA" evidence="2">
    <location>
        <begin position="124"/>
        <end position="246"/>
    </location>
</feature>
<sequence>MNRRFALLAAGLATAALSVALPGSATAAEKPLNGRIIVIDPGHQLGNSNPKFAKQMSQTKFNGSIVKGCNTTGTATNAGLPEATFNWRVAKRLRTLLEAKGATVVFTRSSNSREAWGPCTWDRARIGTEAKADAMISIHADGAASSGRGFHVIAPSAIKGWTTDVAKPGRRLARAMISGMTKAGAEQSTYLSSPLSVRGDQTTLNFSDVPTVIVETGNMRNKVDAARMSTAQGQQQYAEWLAAGIDAYFS</sequence>
<gene>
    <name evidence="3" type="ORF">UFOPK2786_01471</name>
</gene>
<accession>A0A6J6U858</accession>